<reference evidence="2" key="1">
    <citation type="submission" date="2014-12" db="EMBL/GenBank/DDBJ databases">
        <title>Insight into the proteome of Arion vulgaris.</title>
        <authorList>
            <person name="Aradska J."/>
            <person name="Bulat T."/>
            <person name="Smidak R."/>
            <person name="Sarate P."/>
            <person name="Gangsoo J."/>
            <person name="Sialana F."/>
            <person name="Bilban M."/>
            <person name="Lubec G."/>
        </authorList>
    </citation>
    <scope>NUCLEOTIDE SEQUENCE</scope>
    <source>
        <tissue evidence="2">Skin</tissue>
    </source>
</reference>
<name>A0A0B7BV92_9EUPU</name>
<evidence type="ECO:0000256" key="1">
    <source>
        <dbReference type="SAM" id="MobiDB-lite"/>
    </source>
</evidence>
<organism evidence="2">
    <name type="scientific">Arion vulgaris</name>
    <dbReference type="NCBI Taxonomy" id="1028688"/>
    <lineage>
        <taxon>Eukaryota</taxon>
        <taxon>Metazoa</taxon>
        <taxon>Spiralia</taxon>
        <taxon>Lophotrochozoa</taxon>
        <taxon>Mollusca</taxon>
        <taxon>Gastropoda</taxon>
        <taxon>Heterobranchia</taxon>
        <taxon>Euthyneura</taxon>
        <taxon>Panpulmonata</taxon>
        <taxon>Eupulmonata</taxon>
        <taxon>Stylommatophora</taxon>
        <taxon>Helicina</taxon>
        <taxon>Arionoidea</taxon>
        <taxon>Arionidae</taxon>
        <taxon>Arion</taxon>
    </lineage>
</organism>
<feature type="region of interest" description="Disordered" evidence="1">
    <location>
        <begin position="1"/>
        <end position="20"/>
    </location>
</feature>
<dbReference type="EMBL" id="HACG01050259">
    <property type="protein sequence ID" value="CEK97124.1"/>
    <property type="molecule type" value="Transcribed_RNA"/>
</dbReference>
<feature type="non-terminal residue" evidence="2">
    <location>
        <position position="109"/>
    </location>
</feature>
<evidence type="ECO:0000313" key="2">
    <source>
        <dbReference type="EMBL" id="CEK97124.1"/>
    </source>
</evidence>
<accession>A0A0B7BV92</accession>
<proteinExistence type="predicted"/>
<dbReference type="AlphaFoldDB" id="A0A0B7BV92"/>
<protein>
    <submittedName>
        <fullName evidence="2">Uncharacterized protein</fullName>
    </submittedName>
</protein>
<sequence length="109" mass="12183">KNLAASRTITSSCSGESERKDSMEAAYADLKHKESILQISKNKQTQFQNISEQNISSTQKQYLEQNISSVQIMDSEPHISLDTKISQKQSMDNFSQEVSGMFSGESELS</sequence>
<feature type="non-terminal residue" evidence="2">
    <location>
        <position position="1"/>
    </location>
</feature>
<feature type="region of interest" description="Disordered" evidence="1">
    <location>
        <begin position="90"/>
        <end position="109"/>
    </location>
</feature>
<gene>
    <name evidence="2" type="primary">ORF214726</name>
</gene>
<feature type="compositionally biased region" description="Polar residues" evidence="1">
    <location>
        <begin position="1"/>
        <end position="15"/>
    </location>
</feature>